<reference evidence="1 2" key="1">
    <citation type="submission" date="2015-06" db="EMBL/GenBank/DDBJ databases">
        <title>A Comprehensive Approach to Explore the Metabolic and Phylogenetic Diversity of Bacterial Steroid Degradation in the Environment: Testosterone as an Example.</title>
        <authorList>
            <person name="Yang F.-C."/>
            <person name="Chen Y.-L."/>
            <person name="Yu C.-P."/>
            <person name="Tang S.-L."/>
            <person name="Wang P.-H."/>
            <person name="Ismail W."/>
            <person name="Wang C.-H."/>
            <person name="Yang C.-Y."/>
            <person name="Chiang Y.-R."/>
        </authorList>
    </citation>
    <scope>NUCLEOTIDE SEQUENCE [LARGE SCALE GENOMIC DNA]</scope>
    <source>
        <strain evidence="1 2">DSM 18526</strain>
    </source>
</reference>
<name>A0A127F9W6_STEDE</name>
<keyword evidence="2" id="KW-1185">Reference proteome</keyword>
<evidence type="ECO:0000313" key="2">
    <source>
        <dbReference type="Proteomes" id="UP000070250"/>
    </source>
</evidence>
<dbReference type="OrthoDB" id="8377146at2"/>
<dbReference type="AlphaFoldDB" id="A0A127F9W6"/>
<protein>
    <submittedName>
        <fullName evidence="1">Uncharacterized protein</fullName>
    </submittedName>
</protein>
<sequence>MSIPLEIREVLVCDDIRREDNGKAILIGVYVGDILVSAFPVNLRLSFWLQGRARKNARPGIAKFKIEVADQDEDAEPILVETKFDAPPTGMSDGVLIFAAVPLTVRQPGRLLISVDEGSNEWIELASKTISAIKPVNELAQPS</sequence>
<organism evidence="1 2">
    <name type="scientific">Steroidobacter denitrificans</name>
    <dbReference type="NCBI Taxonomy" id="465721"/>
    <lineage>
        <taxon>Bacteria</taxon>
        <taxon>Pseudomonadati</taxon>
        <taxon>Pseudomonadota</taxon>
        <taxon>Gammaproteobacteria</taxon>
        <taxon>Steroidobacterales</taxon>
        <taxon>Steroidobacteraceae</taxon>
        <taxon>Steroidobacter</taxon>
    </lineage>
</organism>
<dbReference type="STRING" id="465721.ACG33_04620"/>
<dbReference type="Proteomes" id="UP000070250">
    <property type="component" value="Chromosome"/>
</dbReference>
<dbReference type="KEGG" id="sdf:ACG33_04620"/>
<dbReference type="EMBL" id="CP011971">
    <property type="protein sequence ID" value="AMN46398.1"/>
    <property type="molecule type" value="Genomic_DNA"/>
</dbReference>
<dbReference type="RefSeq" id="WP_066919102.1">
    <property type="nucleotide sequence ID" value="NZ_CP011971.1"/>
</dbReference>
<evidence type="ECO:0000313" key="1">
    <source>
        <dbReference type="EMBL" id="AMN46398.1"/>
    </source>
</evidence>
<accession>A0A127F9W6</accession>
<proteinExistence type="predicted"/>
<gene>
    <name evidence="1" type="ORF">ACG33_04620</name>
</gene>